<name>A0A377FV40_9BACL</name>
<dbReference type="STRING" id="1397694.GCA_000702585_02079"/>
<dbReference type="InterPro" id="IPR029056">
    <property type="entry name" value="Ribokinase-like"/>
</dbReference>
<dbReference type="AlphaFoldDB" id="A0A377FV40"/>
<protein>
    <submittedName>
        <fullName evidence="6">Uncharacterized sugar kinase ydjH</fullName>
        <ecNumber evidence="6">2.7.1.-</ecNumber>
    </submittedName>
</protein>
<dbReference type="EC" id="2.7.1.-" evidence="6"/>
<evidence type="ECO:0000256" key="4">
    <source>
        <dbReference type="RuleBase" id="RU003704"/>
    </source>
</evidence>
<dbReference type="Pfam" id="PF00294">
    <property type="entry name" value="PfkB"/>
    <property type="match status" value="1"/>
</dbReference>
<dbReference type="InterPro" id="IPR050306">
    <property type="entry name" value="PfkB_Carbo_kinase"/>
</dbReference>
<feature type="domain" description="Carbohydrate kinase PfkB" evidence="5">
    <location>
        <begin position="1"/>
        <end position="300"/>
    </location>
</feature>
<evidence type="ECO:0000313" key="7">
    <source>
        <dbReference type="Proteomes" id="UP000254060"/>
    </source>
</evidence>
<dbReference type="InterPro" id="IPR002173">
    <property type="entry name" value="Carboh/pur_kinase_PfkB_CS"/>
</dbReference>
<dbReference type="PANTHER" id="PTHR43085:SF54">
    <property type="entry name" value="PUTATIVE-RELATED"/>
    <property type="match status" value="1"/>
</dbReference>
<organism evidence="6 7">
    <name type="scientific">Exiguobacterium aurantiacum</name>
    <dbReference type="NCBI Taxonomy" id="33987"/>
    <lineage>
        <taxon>Bacteria</taxon>
        <taxon>Bacillati</taxon>
        <taxon>Bacillota</taxon>
        <taxon>Bacilli</taxon>
        <taxon>Bacillales</taxon>
        <taxon>Bacillales Family XII. Incertae Sedis</taxon>
        <taxon>Exiguobacterium</taxon>
    </lineage>
</organism>
<dbReference type="RefSeq" id="WP_029335135.1">
    <property type="nucleotide sequence ID" value="NZ_UGGP01000001.1"/>
</dbReference>
<accession>A0A377FV40</accession>
<dbReference type="GO" id="GO:0006000">
    <property type="term" value="P:fructose metabolic process"/>
    <property type="evidence" value="ECO:0007669"/>
    <property type="project" value="UniProtKB-ARBA"/>
</dbReference>
<dbReference type="GO" id="GO:0008865">
    <property type="term" value="F:fructokinase activity"/>
    <property type="evidence" value="ECO:0007669"/>
    <property type="project" value="UniProtKB-ARBA"/>
</dbReference>
<evidence type="ECO:0000256" key="1">
    <source>
        <dbReference type="ARBA" id="ARBA00010688"/>
    </source>
</evidence>
<reference evidence="6 7" key="1">
    <citation type="submission" date="2018-06" db="EMBL/GenBank/DDBJ databases">
        <authorList>
            <consortium name="Pathogen Informatics"/>
            <person name="Doyle S."/>
        </authorList>
    </citation>
    <scope>NUCLEOTIDE SEQUENCE [LARGE SCALE GENOMIC DNA]</scope>
    <source>
        <strain evidence="6 7">NCTC13163</strain>
    </source>
</reference>
<evidence type="ECO:0000259" key="5">
    <source>
        <dbReference type="Pfam" id="PF00294"/>
    </source>
</evidence>
<gene>
    <name evidence="6" type="primary">ydjH</name>
    <name evidence="6" type="ORF">NCTC13163_01582</name>
</gene>
<sequence>MNTVHCIGELLIDWVCEDASSDLVNGTTFVKKAGGAPANVAAVVSKHGGESSFLGQVGADPFGQFLKETLEANGVGTDNLVEAGDTTFAFVSIQADGERDFTFRRGSDGDYAFEAIDLSKFKSGDIVHFGSATALLDGELKNAYFKLLQFAKRDGLFVSFDPNYRDALVTDLEAFKQDSLHFIAEADFVKLSEEEAHLLTGAETLDEAVDALLKLGANRVAITLGSRGTLIATDETRDIIPSVYIESVDSTGAGDAFVGAYLYRLATLGVEDTRLQKDIEYANVTGALTCTAYGAIPAIPSPQRVQQMLGGKLE</sequence>
<dbReference type="PANTHER" id="PTHR43085">
    <property type="entry name" value="HEXOKINASE FAMILY MEMBER"/>
    <property type="match status" value="1"/>
</dbReference>
<dbReference type="Gene3D" id="3.40.1190.20">
    <property type="match status" value="1"/>
</dbReference>
<comment type="similarity">
    <text evidence="1 4">Belongs to the carbohydrate kinase PfkB family.</text>
</comment>
<keyword evidence="3 4" id="KW-0418">Kinase</keyword>
<dbReference type="OrthoDB" id="9813569at2"/>
<keyword evidence="2 4" id="KW-0808">Transferase</keyword>
<dbReference type="PROSITE" id="PS00584">
    <property type="entry name" value="PFKB_KINASES_2"/>
    <property type="match status" value="1"/>
</dbReference>
<proteinExistence type="inferred from homology"/>
<dbReference type="CDD" id="cd01167">
    <property type="entry name" value="bac_FRK"/>
    <property type="match status" value="1"/>
</dbReference>
<evidence type="ECO:0000256" key="2">
    <source>
        <dbReference type="ARBA" id="ARBA00022679"/>
    </source>
</evidence>
<evidence type="ECO:0000313" key="6">
    <source>
        <dbReference type="EMBL" id="STO08213.1"/>
    </source>
</evidence>
<dbReference type="PRINTS" id="PR00990">
    <property type="entry name" value="RIBOKINASE"/>
</dbReference>
<dbReference type="InterPro" id="IPR011611">
    <property type="entry name" value="PfkB_dom"/>
</dbReference>
<dbReference type="InterPro" id="IPR002139">
    <property type="entry name" value="Ribo/fructo_kinase"/>
</dbReference>
<dbReference type="PROSITE" id="PS00583">
    <property type="entry name" value="PFKB_KINASES_1"/>
    <property type="match status" value="1"/>
</dbReference>
<dbReference type="Proteomes" id="UP000254060">
    <property type="component" value="Unassembled WGS sequence"/>
</dbReference>
<evidence type="ECO:0000256" key="3">
    <source>
        <dbReference type="ARBA" id="ARBA00022777"/>
    </source>
</evidence>
<dbReference type="SUPFAM" id="SSF53613">
    <property type="entry name" value="Ribokinase-like"/>
    <property type="match status" value="1"/>
</dbReference>
<dbReference type="EMBL" id="UGGP01000001">
    <property type="protein sequence ID" value="STO08213.1"/>
    <property type="molecule type" value="Genomic_DNA"/>
</dbReference>